<dbReference type="PROSITE" id="PS50104">
    <property type="entry name" value="TIR"/>
    <property type="match status" value="1"/>
</dbReference>
<evidence type="ECO:0008006" key="8">
    <source>
        <dbReference type="Google" id="ProtNLM"/>
    </source>
</evidence>
<dbReference type="Pfam" id="PF13456">
    <property type="entry name" value="RVT_3"/>
    <property type="match status" value="1"/>
</dbReference>
<dbReference type="GO" id="GO:0007165">
    <property type="term" value="P:signal transduction"/>
    <property type="evidence" value="ECO:0007669"/>
    <property type="project" value="InterPro"/>
</dbReference>
<dbReference type="CDD" id="cd06222">
    <property type="entry name" value="RNase_H_like"/>
    <property type="match status" value="1"/>
</dbReference>
<feature type="domain" description="RNase H type-1" evidence="5">
    <location>
        <begin position="975"/>
        <end position="1102"/>
    </location>
</feature>
<dbReference type="Gene3D" id="3.30.420.10">
    <property type="entry name" value="Ribonuclease H-like superfamily/Ribonuclease H"/>
    <property type="match status" value="1"/>
</dbReference>
<evidence type="ECO:0000259" key="5">
    <source>
        <dbReference type="PROSITE" id="PS50879"/>
    </source>
</evidence>
<protein>
    <recommendedName>
        <fullName evidence="8">TIR domain-containing protein</fullName>
    </recommendedName>
</protein>
<keyword evidence="2" id="KW-0677">Repeat</keyword>
<dbReference type="GO" id="GO:0003676">
    <property type="term" value="F:nucleic acid binding"/>
    <property type="evidence" value="ECO:0007669"/>
    <property type="project" value="InterPro"/>
</dbReference>
<dbReference type="Gene3D" id="3.80.10.10">
    <property type="entry name" value="Ribonuclease Inhibitor"/>
    <property type="match status" value="2"/>
</dbReference>
<evidence type="ECO:0000256" key="1">
    <source>
        <dbReference type="ARBA" id="ARBA00022614"/>
    </source>
</evidence>
<dbReference type="InterPro" id="IPR044730">
    <property type="entry name" value="RNase_H-like_dom_plant"/>
</dbReference>
<dbReference type="AlphaFoldDB" id="A0AAN9SGZ1"/>
<dbReference type="SMART" id="SM00369">
    <property type="entry name" value="LRR_TYP"/>
    <property type="match status" value="3"/>
</dbReference>
<dbReference type="SUPFAM" id="SSF52200">
    <property type="entry name" value="Toll/Interleukin receptor TIR domain"/>
    <property type="match status" value="1"/>
</dbReference>
<dbReference type="InterPro" id="IPR002156">
    <property type="entry name" value="RNaseH_domain"/>
</dbReference>
<organism evidence="6 7">
    <name type="scientific">Psophocarpus tetragonolobus</name>
    <name type="common">Winged bean</name>
    <name type="synonym">Dolichos tetragonolobus</name>
    <dbReference type="NCBI Taxonomy" id="3891"/>
    <lineage>
        <taxon>Eukaryota</taxon>
        <taxon>Viridiplantae</taxon>
        <taxon>Streptophyta</taxon>
        <taxon>Embryophyta</taxon>
        <taxon>Tracheophyta</taxon>
        <taxon>Spermatophyta</taxon>
        <taxon>Magnoliopsida</taxon>
        <taxon>eudicotyledons</taxon>
        <taxon>Gunneridae</taxon>
        <taxon>Pentapetalae</taxon>
        <taxon>rosids</taxon>
        <taxon>fabids</taxon>
        <taxon>Fabales</taxon>
        <taxon>Fabaceae</taxon>
        <taxon>Papilionoideae</taxon>
        <taxon>50 kb inversion clade</taxon>
        <taxon>NPAAA clade</taxon>
        <taxon>indigoferoid/millettioid clade</taxon>
        <taxon>Phaseoleae</taxon>
        <taxon>Psophocarpus</taxon>
    </lineage>
</organism>
<proteinExistence type="predicted"/>
<accession>A0AAN9SGZ1</accession>
<dbReference type="PANTHER" id="PTHR11017:SF559">
    <property type="entry name" value="DISEASE RESISTANCE PROTEIN CHL1"/>
    <property type="match status" value="1"/>
</dbReference>
<dbReference type="InterPro" id="IPR036397">
    <property type="entry name" value="RNaseH_sf"/>
</dbReference>
<dbReference type="SMART" id="SM00255">
    <property type="entry name" value="TIR"/>
    <property type="match status" value="1"/>
</dbReference>
<dbReference type="SUPFAM" id="SSF53098">
    <property type="entry name" value="Ribonuclease H-like"/>
    <property type="match status" value="1"/>
</dbReference>
<dbReference type="InterPro" id="IPR035897">
    <property type="entry name" value="Toll_tir_struct_dom_sf"/>
</dbReference>
<keyword evidence="1" id="KW-0433">Leucine-rich repeat</keyword>
<evidence type="ECO:0000313" key="6">
    <source>
        <dbReference type="EMBL" id="KAK7396211.1"/>
    </source>
</evidence>
<dbReference type="InterPro" id="IPR012337">
    <property type="entry name" value="RNaseH-like_sf"/>
</dbReference>
<dbReference type="PANTHER" id="PTHR11017">
    <property type="entry name" value="LEUCINE-RICH REPEAT-CONTAINING PROTEIN"/>
    <property type="match status" value="1"/>
</dbReference>
<dbReference type="Gene3D" id="3.40.50.10140">
    <property type="entry name" value="Toll/interleukin-1 receptor homology (TIR) domain"/>
    <property type="match status" value="1"/>
</dbReference>
<keyword evidence="3" id="KW-0520">NAD</keyword>
<dbReference type="InterPro" id="IPR000157">
    <property type="entry name" value="TIR_dom"/>
</dbReference>
<dbReference type="InterPro" id="IPR032675">
    <property type="entry name" value="LRR_dom_sf"/>
</dbReference>
<dbReference type="PROSITE" id="PS50879">
    <property type="entry name" value="RNASE_H_1"/>
    <property type="match status" value="1"/>
</dbReference>
<evidence type="ECO:0000313" key="7">
    <source>
        <dbReference type="Proteomes" id="UP001386955"/>
    </source>
</evidence>
<evidence type="ECO:0000259" key="4">
    <source>
        <dbReference type="PROSITE" id="PS50104"/>
    </source>
</evidence>
<dbReference type="SUPFAM" id="SSF52058">
    <property type="entry name" value="L domain-like"/>
    <property type="match status" value="1"/>
</dbReference>
<evidence type="ECO:0000256" key="2">
    <source>
        <dbReference type="ARBA" id="ARBA00022737"/>
    </source>
</evidence>
<dbReference type="EMBL" id="JAYMYS010000004">
    <property type="protein sequence ID" value="KAK7396211.1"/>
    <property type="molecule type" value="Genomic_DNA"/>
</dbReference>
<evidence type="ECO:0000256" key="3">
    <source>
        <dbReference type="ARBA" id="ARBA00023027"/>
    </source>
</evidence>
<dbReference type="GO" id="GO:0006952">
    <property type="term" value="P:defense response"/>
    <property type="evidence" value="ECO:0007669"/>
    <property type="project" value="InterPro"/>
</dbReference>
<dbReference type="InterPro" id="IPR003591">
    <property type="entry name" value="Leu-rich_rpt_typical-subtyp"/>
</dbReference>
<keyword evidence="7" id="KW-1185">Reference proteome</keyword>
<dbReference type="Proteomes" id="UP001386955">
    <property type="component" value="Unassembled WGS sequence"/>
</dbReference>
<dbReference type="GO" id="GO:0004523">
    <property type="term" value="F:RNA-DNA hybrid ribonuclease activity"/>
    <property type="evidence" value="ECO:0007669"/>
    <property type="project" value="InterPro"/>
</dbReference>
<comment type="caution">
    <text evidence="6">The sequence shown here is derived from an EMBL/GenBank/DDBJ whole genome shotgun (WGS) entry which is preliminary data.</text>
</comment>
<feature type="domain" description="TIR" evidence="4">
    <location>
        <begin position="10"/>
        <end position="174"/>
    </location>
</feature>
<name>A0AAN9SGZ1_PSOTE</name>
<gene>
    <name evidence="6" type="ORF">VNO78_17051</name>
</gene>
<dbReference type="FunFam" id="3.40.50.10140:FF:000007">
    <property type="entry name" value="Disease resistance protein (TIR-NBS-LRR class)"/>
    <property type="match status" value="1"/>
</dbReference>
<sequence>MAWVREAPAWKFHVFLSFRGEDTRNNFTDHLYTAFRARGLAVFKDDEELEKGEEIASSLLEAIEESLCSVVVLSPRYASSRWCLDELLKILQSRAEFGRFVFPIFYDVDPADVRYQRECFADAFKKHEERYASDKVQTWRQALRDVAGFSGWPSKDKRETELIEEIVAEVWNRLQPKLPSYDDDLVGIDSRGTESIQAVVLSLPEPYEAQWHPDAFSKMSNLSLLMILNKLHLPLGLNCLPSGLKVLAWEEYPLESLPIESQLDNRKSNNLWRGTKFMGNLKSINLRNSKNLHITPDFSRIPNLEELILEGCINLVEVHGSLGLLQKLSYVTFKCCKNLKILPRKFGMDSLKCLILSGCPAVRELPEFGENMKNLSMLALEGTSIAELPVSVGNLNGLNDLLLEGCKKIVCLPNTISNLKSLSRLNISGCSNFSKLPDNLNENEALEYLNASETSIREVPSSIVLLKNLRLLSFRGCKGLSSNSRSSFFPFQNIFRFNSPPTPNRLILPSFSGLSSLDKLDLSYCNLPDGSIPDDLGCLSSLITLDLSGNNFVHLPTGCISKLLKLEKLLLKCCPNLESFPNLPPNVHHVNASDCGSMKPLSDPRQIRGHLASFAFDKLQDANQLKTLLVIPGNEIPSSFFYQKYLDQVQDIEYLKKNYIWADSTVSISLDLAQLRHQYSKSEWWGILVCLVVEDVESSPSEEYRIGWISKVPSFKNILHQLLHKLETGFVSGIPSHKYPHLLILYIPSTYWFYVQDKFQLIFYSSSLKSKLVIKKCGWRTLRKEDAENWRRKLSECATAFAKQCVPRPSGGTLPPHLSPWIWISDLKVPQHCKTFLLAILCDRLPAHATCKFCSLEGTVIHVLRDCTRATSIWVQMVPPEVRDEFFSTSLRDWMHRFLQKPWLPDRDYDADCLRFTVTAWLLWKDTTSSIFKGTDTDGLYSMIQSLVKEYTTLLHAKGEEGSSGGSSLSQSSRLKQFIKLNVDCCCTANPGYGGLFRDVEGKWLGGFYGTRGFTTNMEAKLYAICQGLITAWDLGYRTVLLETDSSEAINLIEKANIEECAYGSLVADIRCLKQRDWSLDLIHSLRKDNACAGILAKLGAEQHQLYCFLDHPPKQLQPALVADSLQVQLPCP</sequence>
<reference evidence="6 7" key="1">
    <citation type="submission" date="2024-01" db="EMBL/GenBank/DDBJ databases">
        <title>The genomes of 5 underutilized Papilionoideae crops provide insights into root nodulation and disease resistanc.</title>
        <authorList>
            <person name="Jiang F."/>
        </authorList>
    </citation>
    <scope>NUCLEOTIDE SEQUENCE [LARGE SCALE GENOMIC DNA]</scope>
    <source>
        <strain evidence="6">DUOXIRENSHENG_FW03</strain>
        <tissue evidence="6">Leaves</tissue>
    </source>
</reference>
<dbReference type="InterPro" id="IPR044974">
    <property type="entry name" value="Disease_R_plants"/>
</dbReference>
<dbReference type="Pfam" id="PF01582">
    <property type="entry name" value="TIR"/>
    <property type="match status" value="1"/>
</dbReference>